<dbReference type="Pfam" id="PF00581">
    <property type="entry name" value="Rhodanese"/>
    <property type="match status" value="2"/>
</dbReference>
<dbReference type="SUPFAM" id="SSF56281">
    <property type="entry name" value="Metallo-hydrolase/oxidoreductase"/>
    <property type="match status" value="1"/>
</dbReference>
<dbReference type="PANTHER" id="PTHR43084">
    <property type="entry name" value="PERSULFIDE DIOXYGENASE ETHE1"/>
    <property type="match status" value="1"/>
</dbReference>
<dbReference type="PROSITE" id="PS50206">
    <property type="entry name" value="RHODANESE_3"/>
    <property type="match status" value="2"/>
</dbReference>
<feature type="domain" description="Rhodanese" evidence="2">
    <location>
        <begin position="265"/>
        <end position="304"/>
    </location>
</feature>
<keyword evidence="3" id="KW-0378">Hydrolase</keyword>
<dbReference type="InterPro" id="IPR036866">
    <property type="entry name" value="RibonucZ/Hydroxyglut_hydro"/>
</dbReference>
<keyword evidence="4" id="KW-1185">Reference proteome</keyword>
<evidence type="ECO:0000256" key="1">
    <source>
        <dbReference type="ARBA" id="ARBA00022723"/>
    </source>
</evidence>
<dbReference type="CDD" id="cd00158">
    <property type="entry name" value="RHOD"/>
    <property type="match status" value="1"/>
</dbReference>
<dbReference type="GO" id="GO:0070813">
    <property type="term" value="P:hydrogen sulfide metabolic process"/>
    <property type="evidence" value="ECO:0007669"/>
    <property type="project" value="TreeGrafter"/>
</dbReference>
<dbReference type="EMBL" id="BJYS01000001">
    <property type="protein sequence ID" value="GEO02674.1"/>
    <property type="molecule type" value="Genomic_DNA"/>
</dbReference>
<dbReference type="Pfam" id="PF00753">
    <property type="entry name" value="Lactamase_B"/>
    <property type="match status" value="1"/>
</dbReference>
<dbReference type="PANTHER" id="PTHR43084:SF1">
    <property type="entry name" value="PERSULFIDE DIOXYGENASE ETHE1, MITOCHONDRIAL"/>
    <property type="match status" value="1"/>
</dbReference>
<organism evidence="3 4">
    <name type="scientific">Adhaeribacter aerolatus</name>
    <dbReference type="NCBI Taxonomy" id="670289"/>
    <lineage>
        <taxon>Bacteria</taxon>
        <taxon>Pseudomonadati</taxon>
        <taxon>Bacteroidota</taxon>
        <taxon>Cytophagia</taxon>
        <taxon>Cytophagales</taxon>
        <taxon>Hymenobacteraceae</taxon>
        <taxon>Adhaeribacter</taxon>
    </lineage>
</organism>
<dbReference type="FunFam" id="3.60.15.10:FF:000030">
    <property type="entry name" value="Metallo-beta-lactamase family protein"/>
    <property type="match status" value="1"/>
</dbReference>
<protein>
    <submittedName>
        <fullName evidence="3">Zn-dependent hydrolase</fullName>
    </submittedName>
</protein>
<dbReference type="InterPro" id="IPR036873">
    <property type="entry name" value="Rhodanese-like_dom_sf"/>
</dbReference>
<comment type="caution">
    <text evidence="3">The sequence shown here is derived from an EMBL/GenBank/DDBJ whole genome shotgun (WGS) entry which is preliminary data.</text>
</comment>
<dbReference type="InterPro" id="IPR051682">
    <property type="entry name" value="Mito_Persulfide_Diox"/>
</dbReference>
<gene>
    <name evidence="3" type="ORF">AAE02nite_03380</name>
</gene>
<sequence>MIIEQFEDKGLAHYSYTIMSEGQIAIVDPARDPQPYYEYANLHDSRIVAVIETHPHADFVSSHYEISTTKEAPIYTSKLTKATYPHKTFDDGDSFKLGDITLHALNTPGHSSDSISVLAKDETSKAYALFSGDTLFVGDVGRPDLREDKEKPETSRESLARALYHTTRNKLMDLPDEVILYPTHGAGSLCGKAISSNPSSTLGVEKQTNPALKEMSEEEFVQYLLAEQPFIPAYFVYDVALNRKGAPDFKASVRSVPLLPPDYTLEKGALVIDTRPAPDFKENHVPGAINLPNETKFETWLGTLVRPNELFYLVAADEATQKEVICKAAKIGYETSIAGALVNPNCATEASAVTNLNDFRQYPERFTIVDVRNPDEVKAQKPFPQSLAIPLPELRDRYQEIPTNKPIMVHCASGYRSAAGSSLLARKIRNLPVYDLGETIQEYI</sequence>
<dbReference type="OrthoDB" id="9784009at2"/>
<dbReference type="Proteomes" id="UP000321532">
    <property type="component" value="Unassembled WGS sequence"/>
</dbReference>
<dbReference type="Gene3D" id="3.40.250.10">
    <property type="entry name" value="Rhodanese-like domain"/>
    <property type="match status" value="2"/>
</dbReference>
<dbReference type="GO" id="GO:0046872">
    <property type="term" value="F:metal ion binding"/>
    <property type="evidence" value="ECO:0007669"/>
    <property type="project" value="UniProtKB-KW"/>
</dbReference>
<dbReference type="CDD" id="cd07724">
    <property type="entry name" value="POD-like_MBL-fold"/>
    <property type="match status" value="1"/>
</dbReference>
<dbReference type="InterPro" id="IPR001279">
    <property type="entry name" value="Metallo-B-lactamas"/>
</dbReference>
<evidence type="ECO:0000259" key="2">
    <source>
        <dbReference type="PROSITE" id="PS50206"/>
    </source>
</evidence>
<dbReference type="InterPro" id="IPR044528">
    <property type="entry name" value="POD-like_MBL-fold"/>
</dbReference>
<dbReference type="RefSeq" id="WP_146894698.1">
    <property type="nucleotide sequence ID" value="NZ_BJYS01000001.1"/>
</dbReference>
<dbReference type="GO" id="GO:0016787">
    <property type="term" value="F:hydrolase activity"/>
    <property type="evidence" value="ECO:0007669"/>
    <property type="project" value="UniProtKB-KW"/>
</dbReference>
<dbReference type="Gene3D" id="3.60.15.10">
    <property type="entry name" value="Ribonuclease Z/Hydroxyacylglutathione hydrolase-like"/>
    <property type="match status" value="1"/>
</dbReference>
<evidence type="ECO:0000313" key="3">
    <source>
        <dbReference type="EMBL" id="GEO02674.1"/>
    </source>
</evidence>
<dbReference type="InterPro" id="IPR001763">
    <property type="entry name" value="Rhodanese-like_dom"/>
</dbReference>
<evidence type="ECO:0000313" key="4">
    <source>
        <dbReference type="Proteomes" id="UP000321532"/>
    </source>
</evidence>
<feature type="domain" description="Rhodanese" evidence="2">
    <location>
        <begin position="362"/>
        <end position="442"/>
    </location>
</feature>
<keyword evidence="1" id="KW-0479">Metal-binding</keyword>
<dbReference type="AlphaFoldDB" id="A0A512ASI8"/>
<proteinExistence type="predicted"/>
<dbReference type="GO" id="GO:0050313">
    <property type="term" value="F:sulfur dioxygenase activity"/>
    <property type="evidence" value="ECO:0007669"/>
    <property type="project" value="InterPro"/>
</dbReference>
<name>A0A512ASI8_9BACT</name>
<dbReference type="SUPFAM" id="SSF52821">
    <property type="entry name" value="Rhodanese/Cell cycle control phosphatase"/>
    <property type="match status" value="2"/>
</dbReference>
<accession>A0A512ASI8</accession>
<reference evidence="3 4" key="1">
    <citation type="submission" date="2019-07" db="EMBL/GenBank/DDBJ databases">
        <title>Whole genome shotgun sequence of Adhaeribacter aerolatus NBRC 106133.</title>
        <authorList>
            <person name="Hosoyama A."/>
            <person name="Uohara A."/>
            <person name="Ohji S."/>
            <person name="Ichikawa N."/>
        </authorList>
    </citation>
    <scope>NUCLEOTIDE SEQUENCE [LARGE SCALE GENOMIC DNA]</scope>
    <source>
        <strain evidence="3 4">NBRC 106133</strain>
    </source>
</reference>
<dbReference type="GO" id="GO:0006749">
    <property type="term" value="P:glutathione metabolic process"/>
    <property type="evidence" value="ECO:0007669"/>
    <property type="project" value="InterPro"/>
</dbReference>
<dbReference type="SMART" id="SM00849">
    <property type="entry name" value="Lactamase_B"/>
    <property type="match status" value="1"/>
</dbReference>